<feature type="transmembrane region" description="Helical" evidence="2">
    <location>
        <begin position="128"/>
        <end position="154"/>
    </location>
</feature>
<evidence type="ECO:0000313" key="4">
    <source>
        <dbReference type="Proteomes" id="UP000284842"/>
    </source>
</evidence>
<dbReference type="AlphaFoldDB" id="A0A409VGQ2"/>
<name>A0A409VGQ2_9AGAR</name>
<keyword evidence="2" id="KW-0472">Membrane</keyword>
<feature type="transmembrane region" description="Helical" evidence="2">
    <location>
        <begin position="208"/>
        <end position="231"/>
    </location>
</feature>
<keyword evidence="4" id="KW-1185">Reference proteome</keyword>
<dbReference type="InParanoid" id="A0A409VGQ2"/>
<evidence type="ECO:0000256" key="1">
    <source>
        <dbReference type="SAM" id="MobiDB-lite"/>
    </source>
</evidence>
<reference evidence="3 4" key="1">
    <citation type="journal article" date="2018" name="Evol. Lett.">
        <title>Horizontal gene cluster transfer increased hallucinogenic mushroom diversity.</title>
        <authorList>
            <person name="Reynolds H.T."/>
            <person name="Vijayakumar V."/>
            <person name="Gluck-Thaler E."/>
            <person name="Korotkin H.B."/>
            <person name="Matheny P.B."/>
            <person name="Slot J.C."/>
        </authorList>
    </citation>
    <scope>NUCLEOTIDE SEQUENCE [LARGE SCALE GENOMIC DNA]</scope>
    <source>
        <strain evidence="3 4">2629</strain>
    </source>
</reference>
<comment type="caution">
    <text evidence="3">The sequence shown here is derived from an EMBL/GenBank/DDBJ whole genome shotgun (WGS) entry which is preliminary data.</text>
</comment>
<dbReference type="Proteomes" id="UP000284842">
    <property type="component" value="Unassembled WGS sequence"/>
</dbReference>
<feature type="transmembrane region" description="Helical" evidence="2">
    <location>
        <begin position="482"/>
        <end position="504"/>
    </location>
</feature>
<protein>
    <submittedName>
        <fullName evidence="3">Uncharacterized protein</fullName>
    </submittedName>
</protein>
<dbReference type="EMBL" id="NHTK01006066">
    <property type="protein sequence ID" value="PPQ65421.1"/>
    <property type="molecule type" value="Genomic_DNA"/>
</dbReference>
<feature type="transmembrane region" description="Helical" evidence="2">
    <location>
        <begin position="98"/>
        <end position="116"/>
    </location>
</feature>
<dbReference type="OrthoDB" id="3227921at2759"/>
<evidence type="ECO:0000313" key="3">
    <source>
        <dbReference type="EMBL" id="PPQ65421.1"/>
    </source>
</evidence>
<organism evidence="3 4">
    <name type="scientific">Panaeolus cyanescens</name>
    <dbReference type="NCBI Taxonomy" id="181874"/>
    <lineage>
        <taxon>Eukaryota</taxon>
        <taxon>Fungi</taxon>
        <taxon>Dikarya</taxon>
        <taxon>Basidiomycota</taxon>
        <taxon>Agaricomycotina</taxon>
        <taxon>Agaricomycetes</taxon>
        <taxon>Agaricomycetidae</taxon>
        <taxon>Agaricales</taxon>
        <taxon>Agaricineae</taxon>
        <taxon>Galeropsidaceae</taxon>
        <taxon>Panaeolus</taxon>
    </lineage>
</organism>
<feature type="compositionally biased region" description="Polar residues" evidence="1">
    <location>
        <begin position="1"/>
        <end position="14"/>
    </location>
</feature>
<feature type="transmembrane region" description="Helical" evidence="2">
    <location>
        <begin position="39"/>
        <end position="62"/>
    </location>
</feature>
<accession>A0A409VGQ2</accession>
<keyword evidence="2" id="KW-0812">Transmembrane</keyword>
<keyword evidence="2" id="KW-1133">Transmembrane helix</keyword>
<sequence>MATQPPNTIYTSSPGSPPGKRPLVKKVEPFFFNPTLKLAALRMAIFASAAVLGTAIALFVPLQDLDTTIYIAVLPVTLHCVNLLCYRSAFKVRFMIRLLDLLLLIAEIALFIRFNGTFFPSSFDPTSLIVFFVATWCLIAVLLFLLICRVAAIVRHKGRNLFKPFNFLEDSQRIKGIPVHGLPAAYSMLFGRSIWRVQFIGEGLIVRLLRGSIAGIFIAALIGYGVLSLIVKPVQETALTPVKESRGQGLPFDEIKDLEPQSWNFVFTRPIPSGENTTGILSVETFHQAVNVTALWEGEELSDGPSCLHSSEEQPLMGGDDNAFNFQIIHVQCIPKSNGSFLSDFLPDVLVEVDYGALSMTPNVLKGLRGNVIGIYVGFTTDLDFLTGRSSMITLPPSAHYLAGVRLSLRRLLKRPALSGFGMFEGTNSFSAAEVQSIVPDPLVALDPPAFNTSANFATFRLFVSHDTGEVRIVQDSREESVLGGFSALGGLWTFLGGIFAMFFGTSLMKIFFDSKPLSIFGIAQQMEKDAIARAYLRAYPNIRQELNLPPSQRGVMTMLQDHMIDVALFQEAIDETQASSKEQEWATSGYDVEKLGMATSAVTTPGVEEVHAQHQMPENRQ</sequence>
<gene>
    <name evidence="3" type="ORF">CVT24_011502</name>
</gene>
<feature type="region of interest" description="Disordered" evidence="1">
    <location>
        <begin position="1"/>
        <end position="20"/>
    </location>
</feature>
<feature type="transmembrane region" description="Helical" evidence="2">
    <location>
        <begin position="68"/>
        <end position="86"/>
    </location>
</feature>
<evidence type="ECO:0000256" key="2">
    <source>
        <dbReference type="SAM" id="Phobius"/>
    </source>
</evidence>
<proteinExistence type="predicted"/>